<feature type="transmembrane region" description="Helical" evidence="7">
    <location>
        <begin position="300"/>
        <end position="320"/>
    </location>
</feature>
<evidence type="ECO:0000256" key="7">
    <source>
        <dbReference type="SAM" id="Phobius"/>
    </source>
</evidence>
<feature type="transmembrane region" description="Helical" evidence="7">
    <location>
        <begin position="246"/>
        <end position="267"/>
    </location>
</feature>
<dbReference type="Pfam" id="PF09678">
    <property type="entry name" value="Caa3_CtaG"/>
    <property type="match status" value="1"/>
</dbReference>
<protein>
    <submittedName>
        <fullName evidence="8">Cytochrome c oxidase assembly protein</fullName>
    </submittedName>
</protein>
<keyword evidence="9" id="KW-1185">Reference proteome</keyword>
<reference evidence="8 9" key="1">
    <citation type="submission" date="2020-05" db="EMBL/GenBank/DDBJ databases">
        <title>Genome Sequencing of Type Strains.</title>
        <authorList>
            <person name="Lemaire J.F."/>
            <person name="Inderbitzin P."/>
            <person name="Gregorio O.A."/>
            <person name="Collins S.B."/>
            <person name="Wespe N."/>
            <person name="Knight-Connoni V."/>
        </authorList>
    </citation>
    <scope>NUCLEOTIDE SEQUENCE [LARGE SCALE GENOMIC DNA]</scope>
    <source>
        <strain evidence="8 9">ATCC 19096</strain>
    </source>
</reference>
<evidence type="ECO:0000256" key="5">
    <source>
        <dbReference type="ARBA" id="ARBA00023136"/>
    </source>
</evidence>
<name>A0ABX2M970_9MICO</name>
<evidence type="ECO:0000256" key="6">
    <source>
        <dbReference type="SAM" id="MobiDB-lite"/>
    </source>
</evidence>
<dbReference type="InterPro" id="IPR019108">
    <property type="entry name" value="Caa3_assmbl_CtaG-rel"/>
</dbReference>
<feature type="transmembrane region" description="Helical" evidence="7">
    <location>
        <begin position="216"/>
        <end position="234"/>
    </location>
</feature>
<comment type="caution">
    <text evidence="8">The sequence shown here is derived from an EMBL/GenBank/DDBJ whole genome shotgun (WGS) entry which is preliminary data.</text>
</comment>
<evidence type="ECO:0000256" key="1">
    <source>
        <dbReference type="ARBA" id="ARBA00004651"/>
    </source>
</evidence>
<evidence type="ECO:0000256" key="4">
    <source>
        <dbReference type="ARBA" id="ARBA00022989"/>
    </source>
</evidence>
<feature type="region of interest" description="Disordered" evidence="6">
    <location>
        <begin position="15"/>
        <end position="37"/>
    </location>
</feature>
<feature type="transmembrane region" description="Helical" evidence="7">
    <location>
        <begin position="108"/>
        <end position="128"/>
    </location>
</feature>
<evidence type="ECO:0000313" key="9">
    <source>
        <dbReference type="Proteomes" id="UP000573001"/>
    </source>
</evidence>
<keyword evidence="5 7" id="KW-0472">Membrane</keyword>
<comment type="subcellular location">
    <subcellularLocation>
        <location evidence="1">Cell membrane</location>
        <topology evidence="1">Multi-pass membrane protein</topology>
    </subcellularLocation>
</comment>
<evidence type="ECO:0000313" key="8">
    <source>
        <dbReference type="EMBL" id="NUU14607.1"/>
    </source>
</evidence>
<gene>
    <name evidence="8" type="ORF">HP507_12290</name>
</gene>
<organism evidence="8 9">
    <name type="scientific">Curtobacterium pusillum</name>
    <dbReference type="NCBI Taxonomy" id="69373"/>
    <lineage>
        <taxon>Bacteria</taxon>
        <taxon>Bacillati</taxon>
        <taxon>Actinomycetota</taxon>
        <taxon>Actinomycetes</taxon>
        <taxon>Micrococcales</taxon>
        <taxon>Microbacteriaceae</taxon>
        <taxon>Curtobacterium</taxon>
    </lineage>
</organism>
<sequence>MLSLSFAEIKTTQPLYTSPAAPHPPPAPPGSEPVLTAHAPCEPGSGRRIVLGSTTRRRHPTPSTPEFWSTWQFDPLATALIVVAAVTYGWWVVGAARRGSRWPWWRSLAFLGALVLFGILQFGIVGVHDRDLRWAFVLRLALLFFAVPTFAAFAAPVSLLRTGGPARLARTASALLASRPARFLGNAIVSPLIALALFCVLLTPLSATIRESPVCATVITVLVPMLGFTLLTPLSEPGVLRSSTFVTVEFLLAFVELLADAIPGIVLRVSNHVLDGSLVQAVGQPWFPSPLRDQHLAGDLLWFIAEVADVPVLISLFIRWQRTDRREARTVDALSDEEMEELTRAHLQRRG</sequence>
<keyword evidence="4 7" id="KW-1133">Transmembrane helix</keyword>
<feature type="transmembrane region" description="Helical" evidence="7">
    <location>
        <begin position="134"/>
        <end position="160"/>
    </location>
</feature>
<evidence type="ECO:0000256" key="3">
    <source>
        <dbReference type="ARBA" id="ARBA00022692"/>
    </source>
</evidence>
<feature type="transmembrane region" description="Helical" evidence="7">
    <location>
        <begin position="76"/>
        <end position="96"/>
    </location>
</feature>
<keyword evidence="3 7" id="KW-0812">Transmembrane</keyword>
<dbReference type="EMBL" id="JABMCE010000082">
    <property type="protein sequence ID" value="NUU14607.1"/>
    <property type="molecule type" value="Genomic_DNA"/>
</dbReference>
<keyword evidence="2" id="KW-1003">Cell membrane</keyword>
<evidence type="ECO:0000256" key="2">
    <source>
        <dbReference type="ARBA" id="ARBA00022475"/>
    </source>
</evidence>
<feature type="compositionally biased region" description="Pro residues" evidence="6">
    <location>
        <begin position="21"/>
        <end position="31"/>
    </location>
</feature>
<accession>A0ABX2M970</accession>
<dbReference type="Proteomes" id="UP000573001">
    <property type="component" value="Unassembled WGS sequence"/>
</dbReference>
<feature type="transmembrane region" description="Helical" evidence="7">
    <location>
        <begin position="181"/>
        <end position="204"/>
    </location>
</feature>
<proteinExistence type="predicted"/>